<accession>A0A3B0X5K1</accession>
<proteinExistence type="predicted"/>
<organism evidence="1">
    <name type="scientific">hydrothermal vent metagenome</name>
    <dbReference type="NCBI Taxonomy" id="652676"/>
    <lineage>
        <taxon>unclassified sequences</taxon>
        <taxon>metagenomes</taxon>
        <taxon>ecological metagenomes</taxon>
    </lineage>
</organism>
<sequence>MLVRVSGVVEYTQGPQYIDECSWKNLEYDYDFSECVKLKYRYLA</sequence>
<reference evidence="1" key="1">
    <citation type="submission" date="2018-06" db="EMBL/GenBank/DDBJ databases">
        <authorList>
            <person name="Zhirakovskaya E."/>
        </authorList>
    </citation>
    <scope>NUCLEOTIDE SEQUENCE</scope>
</reference>
<evidence type="ECO:0000313" key="1">
    <source>
        <dbReference type="EMBL" id="VAW59663.1"/>
    </source>
</evidence>
<name>A0A3B0X5K1_9ZZZZ</name>
<gene>
    <name evidence="1" type="ORF">MNBD_GAMMA11-2285</name>
</gene>
<dbReference type="AlphaFoldDB" id="A0A3B0X5K1"/>
<dbReference type="EMBL" id="UOFG01000089">
    <property type="protein sequence ID" value="VAW59663.1"/>
    <property type="molecule type" value="Genomic_DNA"/>
</dbReference>
<protein>
    <submittedName>
        <fullName evidence="1">Uncharacterized protein</fullName>
    </submittedName>
</protein>